<keyword evidence="4" id="KW-0804">Transcription</keyword>
<dbReference type="SUPFAM" id="SSF101936">
    <property type="entry name" value="DNA-binding pseudobarrel domain"/>
    <property type="match status" value="1"/>
</dbReference>
<keyword evidence="2" id="KW-0805">Transcription regulation</keyword>
<comment type="caution">
    <text evidence="8">The sequence shown here is derived from an EMBL/GenBank/DDBJ whole genome shotgun (WGS) entry which is preliminary data.</text>
</comment>
<sequence>MSDPSQADPRRVTVKKEAFSRPYAHVNEETPRMEPLLQQSVERGVRDQQNSKLAEKSEAAESDEDSIRYLTSETFFDMVLAKSHVQQSFQLQLPARIVRELPKATVPVVLRYNCKNWNLSYIGNCKAPRFDTGWRNFVNDNNLKSGDACVFELKECSPENIRFKVHILRGDLPPELATAVETHGTKDNPIDVD</sequence>
<dbReference type="Gene3D" id="2.40.330.10">
    <property type="entry name" value="DNA-binding pseudobarrel domain"/>
    <property type="match status" value="1"/>
</dbReference>
<dbReference type="InterPro" id="IPR003340">
    <property type="entry name" value="B3_DNA-bd"/>
</dbReference>
<evidence type="ECO:0000313" key="9">
    <source>
        <dbReference type="Proteomes" id="UP000231279"/>
    </source>
</evidence>
<gene>
    <name evidence="8" type="ORF">CDL12_21573</name>
</gene>
<name>A0A2G9GKP3_9LAMI</name>
<feature type="compositionally biased region" description="Basic and acidic residues" evidence="6">
    <location>
        <begin position="8"/>
        <end position="19"/>
    </location>
</feature>
<dbReference type="PANTHER" id="PTHR31391">
    <property type="entry name" value="B3 DOMAIN-CONTAINING PROTEIN OS11G0197600-RELATED"/>
    <property type="match status" value="1"/>
</dbReference>
<evidence type="ECO:0000256" key="5">
    <source>
        <dbReference type="ARBA" id="ARBA00023242"/>
    </source>
</evidence>
<proteinExistence type="predicted"/>
<evidence type="ECO:0000259" key="7">
    <source>
        <dbReference type="PROSITE" id="PS50863"/>
    </source>
</evidence>
<comment type="subcellular location">
    <subcellularLocation>
        <location evidence="1">Nucleus</location>
    </subcellularLocation>
</comment>
<feature type="domain" description="TF-B3" evidence="7">
    <location>
        <begin position="76"/>
        <end position="171"/>
    </location>
</feature>
<keyword evidence="9" id="KW-1185">Reference proteome</keyword>
<organism evidence="8 9">
    <name type="scientific">Handroanthus impetiginosus</name>
    <dbReference type="NCBI Taxonomy" id="429701"/>
    <lineage>
        <taxon>Eukaryota</taxon>
        <taxon>Viridiplantae</taxon>
        <taxon>Streptophyta</taxon>
        <taxon>Embryophyta</taxon>
        <taxon>Tracheophyta</taxon>
        <taxon>Spermatophyta</taxon>
        <taxon>Magnoliopsida</taxon>
        <taxon>eudicotyledons</taxon>
        <taxon>Gunneridae</taxon>
        <taxon>Pentapetalae</taxon>
        <taxon>asterids</taxon>
        <taxon>lamiids</taxon>
        <taxon>Lamiales</taxon>
        <taxon>Bignoniaceae</taxon>
        <taxon>Crescentiina</taxon>
        <taxon>Tabebuia alliance</taxon>
        <taxon>Handroanthus</taxon>
    </lineage>
</organism>
<dbReference type="CDD" id="cd10017">
    <property type="entry name" value="B3_DNA"/>
    <property type="match status" value="1"/>
</dbReference>
<dbReference type="OrthoDB" id="896269at2759"/>
<keyword evidence="3" id="KW-0238">DNA-binding</keyword>
<evidence type="ECO:0000313" key="8">
    <source>
        <dbReference type="EMBL" id="PIN05881.1"/>
    </source>
</evidence>
<dbReference type="GO" id="GO:0005634">
    <property type="term" value="C:nucleus"/>
    <property type="evidence" value="ECO:0007669"/>
    <property type="project" value="UniProtKB-SubCell"/>
</dbReference>
<evidence type="ECO:0000256" key="2">
    <source>
        <dbReference type="ARBA" id="ARBA00023015"/>
    </source>
</evidence>
<feature type="region of interest" description="Disordered" evidence="6">
    <location>
        <begin position="1"/>
        <end position="35"/>
    </location>
</feature>
<dbReference type="STRING" id="429701.A0A2G9GKP3"/>
<dbReference type="Pfam" id="PF02362">
    <property type="entry name" value="B3"/>
    <property type="match status" value="1"/>
</dbReference>
<reference evidence="9" key="1">
    <citation type="journal article" date="2018" name="Gigascience">
        <title>Genome assembly of the Pink Ipe (Handroanthus impetiginosus, Bignoniaceae), a highly valued, ecologically keystone Neotropical timber forest tree.</title>
        <authorList>
            <person name="Silva-Junior O.B."/>
            <person name="Grattapaglia D."/>
            <person name="Novaes E."/>
            <person name="Collevatti R.G."/>
        </authorList>
    </citation>
    <scope>NUCLEOTIDE SEQUENCE [LARGE SCALE GENOMIC DNA]</scope>
    <source>
        <strain evidence="9">cv. UFG-1</strain>
    </source>
</reference>
<dbReference type="InterPro" id="IPR015300">
    <property type="entry name" value="DNA-bd_pseudobarrel_sf"/>
</dbReference>
<dbReference type="SMART" id="SM01019">
    <property type="entry name" value="B3"/>
    <property type="match status" value="1"/>
</dbReference>
<evidence type="ECO:0000256" key="6">
    <source>
        <dbReference type="SAM" id="MobiDB-lite"/>
    </source>
</evidence>
<dbReference type="AlphaFoldDB" id="A0A2G9GKP3"/>
<evidence type="ECO:0000256" key="3">
    <source>
        <dbReference type="ARBA" id="ARBA00023125"/>
    </source>
</evidence>
<dbReference type="PROSITE" id="PS50863">
    <property type="entry name" value="B3"/>
    <property type="match status" value="1"/>
</dbReference>
<dbReference type="InterPro" id="IPR044837">
    <property type="entry name" value="REM16-like"/>
</dbReference>
<evidence type="ECO:0000256" key="4">
    <source>
        <dbReference type="ARBA" id="ARBA00023163"/>
    </source>
</evidence>
<dbReference type="Proteomes" id="UP000231279">
    <property type="component" value="Unassembled WGS sequence"/>
</dbReference>
<accession>A0A2G9GKP3</accession>
<dbReference type="GO" id="GO:0003677">
    <property type="term" value="F:DNA binding"/>
    <property type="evidence" value="ECO:0007669"/>
    <property type="project" value="UniProtKB-KW"/>
</dbReference>
<keyword evidence="5" id="KW-0539">Nucleus</keyword>
<feature type="region of interest" description="Disordered" evidence="6">
    <location>
        <begin position="41"/>
        <end position="60"/>
    </location>
</feature>
<dbReference type="PANTHER" id="PTHR31391:SF64">
    <property type="entry name" value="B3 DOMAIN-CONTAINING PROTEIN OS06G0112300"/>
    <property type="match status" value="1"/>
</dbReference>
<protein>
    <recommendedName>
        <fullName evidence="7">TF-B3 domain-containing protein</fullName>
    </recommendedName>
</protein>
<evidence type="ECO:0000256" key="1">
    <source>
        <dbReference type="ARBA" id="ARBA00004123"/>
    </source>
</evidence>
<dbReference type="EMBL" id="NKXS01004589">
    <property type="protein sequence ID" value="PIN05881.1"/>
    <property type="molecule type" value="Genomic_DNA"/>
</dbReference>